<proteinExistence type="predicted"/>
<dbReference type="InterPro" id="IPR001647">
    <property type="entry name" value="HTH_TetR"/>
</dbReference>
<reference evidence="6 7" key="1">
    <citation type="journal article" date="2019" name="Emerg. Microbes Infect.">
        <title>Comprehensive subspecies identification of 175 nontuberculous mycobacteria species based on 7547 genomic profiles.</title>
        <authorList>
            <person name="Matsumoto Y."/>
            <person name="Kinjo T."/>
            <person name="Motooka D."/>
            <person name="Nabeya D."/>
            <person name="Jung N."/>
            <person name="Uechi K."/>
            <person name="Horii T."/>
            <person name="Iida T."/>
            <person name="Fujita J."/>
            <person name="Nakamura S."/>
        </authorList>
    </citation>
    <scope>NUCLEOTIDE SEQUENCE [LARGE SCALE GENOMIC DNA]</scope>
    <source>
        <strain evidence="6 7">JCM 30996</strain>
    </source>
</reference>
<dbReference type="PROSITE" id="PS50977">
    <property type="entry name" value="HTH_TETR_2"/>
    <property type="match status" value="1"/>
</dbReference>
<feature type="DNA-binding region" description="H-T-H motif" evidence="4">
    <location>
        <begin position="40"/>
        <end position="59"/>
    </location>
</feature>
<dbReference type="InterPro" id="IPR054129">
    <property type="entry name" value="DesT_TetR_C"/>
</dbReference>
<keyword evidence="7" id="KW-1185">Reference proteome</keyword>
<organism evidence="6 7">
    <name type="scientific">Mycolicibacterium hippocampi</name>
    <dbReference type="NCBI Taxonomy" id="659824"/>
    <lineage>
        <taxon>Bacteria</taxon>
        <taxon>Bacillati</taxon>
        <taxon>Actinomycetota</taxon>
        <taxon>Actinomycetes</taxon>
        <taxon>Mycobacteriales</taxon>
        <taxon>Mycobacteriaceae</taxon>
        <taxon>Mycolicibacterium</taxon>
    </lineage>
</organism>
<protein>
    <submittedName>
        <fullName evidence="6">TetR family transcriptional regulator</fullName>
    </submittedName>
</protein>
<dbReference type="Pfam" id="PF00440">
    <property type="entry name" value="TetR_N"/>
    <property type="match status" value="1"/>
</dbReference>
<dbReference type="PANTHER" id="PTHR30055:SF226">
    <property type="entry name" value="HTH-TYPE TRANSCRIPTIONAL REGULATOR PKSA"/>
    <property type="match status" value="1"/>
</dbReference>
<evidence type="ECO:0000259" key="5">
    <source>
        <dbReference type="PROSITE" id="PS50977"/>
    </source>
</evidence>
<dbReference type="EMBL" id="BLLB01000002">
    <property type="protein sequence ID" value="GFH01802.1"/>
    <property type="molecule type" value="Genomic_DNA"/>
</dbReference>
<dbReference type="Gene3D" id="1.10.357.10">
    <property type="entry name" value="Tetracycline Repressor, domain 2"/>
    <property type="match status" value="1"/>
</dbReference>
<dbReference type="GO" id="GO:0000976">
    <property type="term" value="F:transcription cis-regulatory region binding"/>
    <property type="evidence" value="ECO:0007669"/>
    <property type="project" value="TreeGrafter"/>
</dbReference>
<dbReference type="InterPro" id="IPR050109">
    <property type="entry name" value="HTH-type_TetR-like_transc_reg"/>
</dbReference>
<keyword evidence="3" id="KW-0804">Transcription</keyword>
<dbReference type="GO" id="GO:0003700">
    <property type="term" value="F:DNA-binding transcription factor activity"/>
    <property type="evidence" value="ECO:0007669"/>
    <property type="project" value="TreeGrafter"/>
</dbReference>
<dbReference type="AlphaFoldDB" id="A0A7I9ZL82"/>
<evidence type="ECO:0000313" key="7">
    <source>
        <dbReference type="Proteomes" id="UP000465304"/>
    </source>
</evidence>
<keyword evidence="1" id="KW-0805">Transcription regulation</keyword>
<evidence type="ECO:0000256" key="3">
    <source>
        <dbReference type="ARBA" id="ARBA00023163"/>
    </source>
</evidence>
<name>A0A7I9ZL82_9MYCO</name>
<dbReference type="SUPFAM" id="SSF46689">
    <property type="entry name" value="Homeodomain-like"/>
    <property type="match status" value="1"/>
</dbReference>
<feature type="domain" description="HTH tetR-type" evidence="5">
    <location>
        <begin position="17"/>
        <end position="77"/>
    </location>
</feature>
<evidence type="ECO:0000256" key="1">
    <source>
        <dbReference type="ARBA" id="ARBA00023015"/>
    </source>
</evidence>
<gene>
    <name evidence="6" type="ORF">MHIP_22850</name>
</gene>
<evidence type="ECO:0000313" key="6">
    <source>
        <dbReference type="EMBL" id="GFH01802.1"/>
    </source>
</evidence>
<dbReference type="Pfam" id="PF21943">
    <property type="entry name" value="TetR_C_46"/>
    <property type="match status" value="1"/>
</dbReference>
<evidence type="ECO:0000256" key="2">
    <source>
        <dbReference type="ARBA" id="ARBA00023125"/>
    </source>
</evidence>
<comment type="caution">
    <text evidence="6">The sequence shown here is derived from an EMBL/GenBank/DDBJ whole genome shotgun (WGS) entry which is preliminary data.</text>
</comment>
<dbReference type="PRINTS" id="PR00455">
    <property type="entry name" value="HTHTETR"/>
</dbReference>
<accession>A0A7I9ZL82</accession>
<dbReference type="PANTHER" id="PTHR30055">
    <property type="entry name" value="HTH-TYPE TRANSCRIPTIONAL REGULATOR RUTR"/>
    <property type="match status" value="1"/>
</dbReference>
<evidence type="ECO:0000256" key="4">
    <source>
        <dbReference type="PROSITE-ProRule" id="PRU00335"/>
    </source>
</evidence>
<dbReference type="Proteomes" id="UP000465304">
    <property type="component" value="Unassembled WGS sequence"/>
</dbReference>
<dbReference type="InterPro" id="IPR009057">
    <property type="entry name" value="Homeodomain-like_sf"/>
</dbReference>
<keyword evidence="2 4" id="KW-0238">DNA-binding</keyword>
<sequence length="207" mass="23018">MNDVTRRPRSPRRLQPEQRRQQLIDAAVELYSTRPYERVSVDDITEAADVSRALFYRYFDNPAQLFAAASRVAIDGLVARLTALPDGTAEEQARQNVGEFIDFAVQHKSAVTALLRNGSAISPEAGDLLGEVRTAVVSHIKARAGLTDVDALTELTLWCWMPVIEEATVQWLHQPTVSRDTLVDWLAGQFFGMLGATQQFNSEQDSS</sequence>